<dbReference type="GO" id="GO:0016746">
    <property type="term" value="F:acyltransferase activity"/>
    <property type="evidence" value="ECO:0007669"/>
    <property type="project" value="UniProtKB-KW"/>
</dbReference>
<dbReference type="GO" id="GO:0036374">
    <property type="term" value="F:glutathione hydrolase activity"/>
    <property type="evidence" value="ECO:0007669"/>
    <property type="project" value="InterPro"/>
</dbReference>
<dbReference type="Gene3D" id="3.60.20.40">
    <property type="match status" value="1"/>
</dbReference>
<evidence type="ECO:0000256" key="1">
    <source>
        <dbReference type="ARBA" id="ARBA00022670"/>
    </source>
</evidence>
<sequence>MTLSDSPYEVLKWPKPSGSLDGQFKKAAIATDHGLCSEIGRDILFLGGNAVEATIASLICIGVVNPQSSGLGGGFLMTIYNKTGQNCVTINAREAAPIASTQTMFVSNPKEATTGYKAIAVPSALHGLWIAYKEFASGKVSWRRLVEPSAELAIDGFPVSSNLAETLMEKESAIMADSSMRSTFVDPNTGKVYQEGDRLTRRTLGETLQMIANATDPSYLFYQGEVAKLIAAEMQENGGIITLDDLNNYNTIIDRSPIEVPLLSKGLVMCGPPPPSSFAVTQLIVSIMANFYDSSNYIDLNDPLIYHRLIEAEKFGYVLRSLLGDLPYVKDAATLVENMTSSSYTTWVKSLIMDNAQPINYYSENPQYQKSDHGTSHVSTIDQYGNAVSATDTINLKLGALRVSPKLGIVWNNEMDDFSTPGMPNAFKIAPSPANFIQPGKRPMSSMSPTVIFDKRTGKVKMSVGASGGSYIISATAQTIIRSIVFNQTVKEAVDAPRLHNQYLPHVTQYETAFPEEIINDLRYRRGQKMVATNRQASTVQVIQAHDDGFIYGNSDFRRKTSTYAAGF</sequence>
<dbReference type="PRINTS" id="PR01210">
    <property type="entry name" value="GGTRANSPTASE"/>
</dbReference>
<evidence type="ECO:0000256" key="7">
    <source>
        <dbReference type="PIRSR" id="PIRSR600101-2"/>
    </source>
</evidence>
<dbReference type="InterPro" id="IPR029055">
    <property type="entry name" value="Ntn_hydrolases_N"/>
</dbReference>
<keyword evidence="4" id="KW-0325">Glycoprotein</keyword>
<accession>A0A0N4VGM6</accession>
<feature type="binding site" evidence="7">
    <location>
        <begin position="393"/>
        <end position="395"/>
    </location>
    <ligand>
        <name>L-glutamate</name>
        <dbReference type="ChEBI" id="CHEBI:29985"/>
    </ligand>
</feature>
<dbReference type="GO" id="GO:0005886">
    <property type="term" value="C:plasma membrane"/>
    <property type="evidence" value="ECO:0007669"/>
    <property type="project" value="TreeGrafter"/>
</dbReference>
<evidence type="ECO:0000313" key="8">
    <source>
        <dbReference type="EMBL" id="VDD94571.1"/>
    </source>
</evidence>
<dbReference type="OrthoDB" id="1081007at2759"/>
<proteinExistence type="predicted"/>
<evidence type="ECO:0000313" key="10">
    <source>
        <dbReference type="WBParaSite" id="EVEC_0000994801-mRNA-1"/>
    </source>
</evidence>
<feature type="binding site" evidence="7">
    <location>
        <position position="469"/>
    </location>
    <ligand>
        <name>L-glutamate</name>
        <dbReference type="ChEBI" id="CHEBI:29985"/>
    </ligand>
</feature>
<dbReference type="PANTHER" id="PTHR11686">
    <property type="entry name" value="GAMMA GLUTAMYL TRANSPEPTIDASE"/>
    <property type="match status" value="1"/>
</dbReference>
<keyword evidence="2" id="KW-0808">Transferase</keyword>
<feature type="binding site" evidence="7">
    <location>
        <position position="93"/>
    </location>
    <ligand>
        <name>L-glutamate</name>
        <dbReference type="ChEBI" id="CHEBI:29985"/>
    </ligand>
</feature>
<keyword evidence="9" id="KW-1185">Reference proteome</keyword>
<keyword evidence="5" id="KW-0012">Acyltransferase</keyword>
<dbReference type="GO" id="GO:0006751">
    <property type="term" value="P:glutathione catabolic process"/>
    <property type="evidence" value="ECO:0007669"/>
    <property type="project" value="InterPro"/>
</dbReference>
<dbReference type="InterPro" id="IPR043138">
    <property type="entry name" value="GGT_lsub"/>
</dbReference>
<keyword evidence="3" id="KW-0378">Hydrolase</keyword>
<evidence type="ECO:0000256" key="4">
    <source>
        <dbReference type="ARBA" id="ARBA00023180"/>
    </source>
</evidence>
<dbReference type="Gene3D" id="1.10.246.130">
    <property type="match status" value="1"/>
</dbReference>
<keyword evidence="1" id="KW-0645">Protease</keyword>
<evidence type="ECO:0000256" key="3">
    <source>
        <dbReference type="ARBA" id="ARBA00022801"/>
    </source>
</evidence>
<evidence type="ECO:0000256" key="6">
    <source>
        <dbReference type="PIRSR" id="PIRSR600101-1"/>
    </source>
</evidence>
<dbReference type="STRING" id="51028.A0A0N4VGM6"/>
<name>A0A0N4VGM6_ENTVE</name>
<gene>
    <name evidence="8" type="ORF">EVEC_LOCUS9322</name>
</gene>
<dbReference type="InterPro" id="IPR043137">
    <property type="entry name" value="GGT_ssub_C"/>
</dbReference>
<dbReference type="SUPFAM" id="SSF56235">
    <property type="entry name" value="N-terminal nucleophile aminohydrolases (Ntn hydrolases)"/>
    <property type="match status" value="1"/>
</dbReference>
<organism evidence="10">
    <name type="scientific">Enterobius vermicularis</name>
    <name type="common">Human pinworm</name>
    <dbReference type="NCBI Taxonomy" id="51028"/>
    <lineage>
        <taxon>Eukaryota</taxon>
        <taxon>Metazoa</taxon>
        <taxon>Ecdysozoa</taxon>
        <taxon>Nematoda</taxon>
        <taxon>Chromadorea</taxon>
        <taxon>Rhabditida</taxon>
        <taxon>Spirurina</taxon>
        <taxon>Oxyuridomorpha</taxon>
        <taxon>Oxyuroidea</taxon>
        <taxon>Oxyuridae</taxon>
        <taxon>Enterobius</taxon>
    </lineage>
</organism>
<dbReference type="PANTHER" id="PTHR11686:SF46">
    <property type="entry name" value="GAMMA-GLUTAMYLTRANSPEPTIDASE 1"/>
    <property type="match status" value="1"/>
</dbReference>
<dbReference type="FunFam" id="1.10.246.130:FF:000005">
    <property type="entry name" value="Gamma-glutamyltranspeptidase 1, putative"/>
    <property type="match status" value="1"/>
</dbReference>
<dbReference type="NCBIfam" id="TIGR00066">
    <property type="entry name" value="g_glut_trans"/>
    <property type="match status" value="1"/>
</dbReference>
<reference evidence="10" key="1">
    <citation type="submission" date="2017-02" db="UniProtKB">
        <authorList>
            <consortium name="WormBaseParasite"/>
        </authorList>
    </citation>
    <scope>IDENTIFICATION</scope>
</reference>
<feature type="active site" description="Nucleophile" evidence="6">
    <location>
        <position position="375"/>
    </location>
</feature>
<dbReference type="InterPro" id="IPR000101">
    <property type="entry name" value="GGT_peptidase"/>
</dbReference>
<reference evidence="8 9" key="2">
    <citation type="submission" date="2018-10" db="EMBL/GenBank/DDBJ databases">
        <authorList>
            <consortium name="Pathogen Informatics"/>
        </authorList>
    </citation>
    <scope>NUCLEOTIDE SEQUENCE [LARGE SCALE GENOMIC DNA]</scope>
</reference>
<evidence type="ECO:0000256" key="5">
    <source>
        <dbReference type="ARBA" id="ARBA00023315"/>
    </source>
</evidence>
<evidence type="ECO:0000313" key="9">
    <source>
        <dbReference type="Proteomes" id="UP000274131"/>
    </source>
</evidence>
<dbReference type="Proteomes" id="UP000274131">
    <property type="component" value="Unassembled WGS sequence"/>
</dbReference>
<dbReference type="WBParaSite" id="EVEC_0000994801-mRNA-1">
    <property type="protein sequence ID" value="EVEC_0000994801-mRNA-1"/>
    <property type="gene ID" value="EVEC_0000994801"/>
</dbReference>
<dbReference type="FunFam" id="3.60.20.40:FF:000006">
    <property type="entry name" value="Protein CBG05566"/>
    <property type="match status" value="1"/>
</dbReference>
<dbReference type="EMBL" id="UXUI01009965">
    <property type="protein sequence ID" value="VDD94571.1"/>
    <property type="molecule type" value="Genomic_DNA"/>
</dbReference>
<dbReference type="Pfam" id="PF01019">
    <property type="entry name" value="G_glu_transpept"/>
    <property type="match status" value="1"/>
</dbReference>
<feature type="binding site" evidence="7">
    <location>
        <position position="417"/>
    </location>
    <ligand>
        <name>L-glutamate</name>
        <dbReference type="ChEBI" id="CHEBI:29985"/>
    </ligand>
</feature>
<evidence type="ECO:0000256" key="2">
    <source>
        <dbReference type="ARBA" id="ARBA00022679"/>
    </source>
</evidence>
<dbReference type="GO" id="GO:0006508">
    <property type="term" value="P:proteolysis"/>
    <property type="evidence" value="ECO:0007669"/>
    <property type="project" value="UniProtKB-KW"/>
</dbReference>
<protein>
    <submittedName>
        <fullName evidence="10">Gamma-glutamyltranspeptidase 1</fullName>
    </submittedName>
</protein>
<dbReference type="AlphaFoldDB" id="A0A0N4VGM6"/>
<feature type="binding site" evidence="7">
    <location>
        <begin position="445"/>
        <end position="446"/>
    </location>
    <ligand>
        <name>L-glutamate</name>
        <dbReference type="ChEBI" id="CHEBI:29985"/>
    </ligand>
</feature>